<accession>A0A0E9V2X5</accession>
<sequence length="38" mass="4562">MTCHNFTDLANAYCVNLMFIARKNRYFMRIVPYLNCTL</sequence>
<organism evidence="1">
    <name type="scientific">Anguilla anguilla</name>
    <name type="common">European freshwater eel</name>
    <name type="synonym">Muraena anguilla</name>
    <dbReference type="NCBI Taxonomy" id="7936"/>
    <lineage>
        <taxon>Eukaryota</taxon>
        <taxon>Metazoa</taxon>
        <taxon>Chordata</taxon>
        <taxon>Craniata</taxon>
        <taxon>Vertebrata</taxon>
        <taxon>Euteleostomi</taxon>
        <taxon>Actinopterygii</taxon>
        <taxon>Neopterygii</taxon>
        <taxon>Teleostei</taxon>
        <taxon>Anguilliformes</taxon>
        <taxon>Anguillidae</taxon>
        <taxon>Anguilla</taxon>
    </lineage>
</organism>
<name>A0A0E9V2X5_ANGAN</name>
<protein>
    <submittedName>
        <fullName evidence="1">Uncharacterized protein</fullName>
    </submittedName>
</protein>
<dbReference type="AlphaFoldDB" id="A0A0E9V2X5"/>
<reference evidence="1" key="2">
    <citation type="journal article" date="2015" name="Fish Shellfish Immunol.">
        <title>Early steps in the European eel (Anguilla anguilla)-Vibrio vulnificus interaction in the gills: Role of the RtxA13 toxin.</title>
        <authorList>
            <person name="Callol A."/>
            <person name="Pajuelo D."/>
            <person name="Ebbesson L."/>
            <person name="Teles M."/>
            <person name="MacKenzie S."/>
            <person name="Amaro C."/>
        </authorList>
    </citation>
    <scope>NUCLEOTIDE SEQUENCE</scope>
</reference>
<reference evidence="1" key="1">
    <citation type="submission" date="2014-11" db="EMBL/GenBank/DDBJ databases">
        <authorList>
            <person name="Amaro Gonzalez C."/>
        </authorList>
    </citation>
    <scope>NUCLEOTIDE SEQUENCE</scope>
</reference>
<evidence type="ECO:0000313" key="1">
    <source>
        <dbReference type="EMBL" id="JAH71775.1"/>
    </source>
</evidence>
<proteinExistence type="predicted"/>
<dbReference type="EMBL" id="GBXM01036802">
    <property type="protein sequence ID" value="JAH71775.1"/>
    <property type="molecule type" value="Transcribed_RNA"/>
</dbReference>